<evidence type="ECO:0000313" key="2">
    <source>
        <dbReference type="Proteomes" id="UP000000262"/>
    </source>
</evidence>
<dbReference type="Proteomes" id="UP000000262">
    <property type="component" value="Chromosome"/>
</dbReference>
<dbReference type="EMBL" id="CP000816">
    <property type="protein sequence ID" value="ABU81544.1"/>
    <property type="molecule type" value="Genomic_DNA"/>
</dbReference>
<dbReference type="RefSeq" id="WP_011998396.1">
    <property type="nucleotide sequence ID" value="NC_009776.1"/>
</dbReference>
<keyword evidence="2" id="KW-1185">Reference proteome</keyword>
<name>A8A9E2_IGNH4</name>
<sequence length="166" mass="18815">MRACASLESREAPCLEGELKVYDLRKELKEGFWRAALKVYFDEPCEALCLGGGPTSIVLFAASMLRRDEACVLLEGQRFNLKGLWTIMQLNEPLRTVALYVVARGEASPKDVVEEIGERIGLTKSQKSLKLAWSYLNELEKKGIVVKVSRGRYSPREELFWCPDNQ</sequence>
<dbReference type="GeneID" id="5561890"/>
<gene>
    <name evidence="1" type="ordered locus">Igni_0361</name>
</gene>
<dbReference type="KEGG" id="iho:Igni_0361"/>
<accession>A8A9E2</accession>
<evidence type="ECO:0000313" key="1">
    <source>
        <dbReference type="EMBL" id="ABU81544.1"/>
    </source>
</evidence>
<reference evidence="1 2" key="1">
    <citation type="journal article" date="2008" name="Genome Biol.">
        <title>A genomic analysis of the archaeal system Ignicoccus hospitalis-Nanoarchaeum equitans.</title>
        <authorList>
            <person name="Podar M."/>
            <person name="Anderson I."/>
            <person name="Makarova K.S."/>
            <person name="Elkins J.G."/>
            <person name="Ivanova N."/>
            <person name="Wall M.A."/>
            <person name="Lykidis A."/>
            <person name="Mavromatis K."/>
            <person name="Sun H."/>
            <person name="Hudson M.E."/>
            <person name="Chen W."/>
            <person name="Deciu C."/>
            <person name="Hutchison D."/>
            <person name="Eads J.R."/>
            <person name="Anderson A."/>
            <person name="Fernandes F."/>
            <person name="Szeto E."/>
            <person name="Lapidus A."/>
            <person name="Kyrpides N.C."/>
            <person name="Saier M.H.Jr."/>
            <person name="Richardson P.M."/>
            <person name="Rachel R."/>
            <person name="Huber H."/>
            <person name="Eisen J.A."/>
            <person name="Koonin E.V."/>
            <person name="Keller M."/>
            <person name="Stetter K.O."/>
        </authorList>
    </citation>
    <scope>NUCLEOTIDE SEQUENCE [LARGE SCALE GENOMIC DNA]</scope>
    <source>
        <strain evidence="2">KIN4/I / DSM 18386 / JCM 14125</strain>
    </source>
</reference>
<dbReference type="STRING" id="453591.Igni_0361"/>
<proteinExistence type="predicted"/>
<dbReference type="AlphaFoldDB" id="A8A9E2"/>
<dbReference type="HOGENOM" id="CLU_1599003_0_0_2"/>
<organism evidence="1 2">
    <name type="scientific">Ignicoccus hospitalis (strain KIN4/I / DSM 18386 / JCM 14125)</name>
    <dbReference type="NCBI Taxonomy" id="453591"/>
    <lineage>
        <taxon>Archaea</taxon>
        <taxon>Thermoproteota</taxon>
        <taxon>Thermoprotei</taxon>
        <taxon>Desulfurococcales</taxon>
        <taxon>Desulfurococcaceae</taxon>
        <taxon>Ignicoccus</taxon>
    </lineage>
</organism>
<dbReference type="eggNOG" id="arCOG01446">
    <property type="taxonomic scope" value="Archaea"/>
</dbReference>
<protein>
    <submittedName>
        <fullName evidence="1">Uncharacterized protein</fullName>
    </submittedName>
</protein>